<dbReference type="EMBL" id="JABEZZ010000008">
    <property type="protein sequence ID" value="MBA0592075.1"/>
    <property type="molecule type" value="Genomic_DNA"/>
</dbReference>
<comment type="caution">
    <text evidence="2">The sequence shown here is derived from an EMBL/GenBank/DDBJ whole genome shotgun (WGS) entry which is preliminary data.</text>
</comment>
<protein>
    <recommendedName>
        <fullName evidence="4">AB hydrolase-1 domain-containing protein</fullName>
    </recommendedName>
</protein>
<dbReference type="GO" id="GO:0009696">
    <property type="term" value="P:salicylic acid metabolic process"/>
    <property type="evidence" value="ECO:0007669"/>
    <property type="project" value="TreeGrafter"/>
</dbReference>
<name>A0A7J8PS13_GOSRA</name>
<evidence type="ECO:0000313" key="2">
    <source>
        <dbReference type="EMBL" id="MBA0592075.1"/>
    </source>
</evidence>
<proteinExistence type="predicted"/>
<dbReference type="Gene3D" id="3.40.50.1820">
    <property type="entry name" value="alpha/beta hydrolase"/>
    <property type="match status" value="1"/>
</dbReference>
<dbReference type="InterPro" id="IPR029058">
    <property type="entry name" value="AB_hydrolase_fold"/>
</dbReference>
<dbReference type="GO" id="GO:0009694">
    <property type="term" value="P:jasmonic acid metabolic process"/>
    <property type="evidence" value="ECO:0007669"/>
    <property type="project" value="TreeGrafter"/>
</dbReference>
<sequence length="170" mass="19599">MDLFPHKISVGVFLSAFMPDTIHQPSYLVDMDFETVTIGSPEETFTITTMGPNFLKSRLYQNLELAKTLVRPGSLFHQDLSKAKKLSDEGYGSVTRVFFVCGKDQAMSIELQCWMINNNPPKAMLEIKDAEHMPMFSKTKQLCDVLMREKEFEIEGLKKRRNIEKRNQRS</sequence>
<dbReference type="SUPFAM" id="SSF53474">
    <property type="entry name" value="alpha/beta-Hydrolases"/>
    <property type="match status" value="1"/>
</dbReference>
<dbReference type="InterPro" id="IPR045889">
    <property type="entry name" value="MES/HNL"/>
</dbReference>
<dbReference type="AlphaFoldDB" id="A0A7J8PS13"/>
<dbReference type="GO" id="GO:0080031">
    <property type="term" value="F:methyl salicylate esterase activity"/>
    <property type="evidence" value="ECO:0007669"/>
    <property type="project" value="TreeGrafter"/>
</dbReference>
<keyword evidence="1" id="KW-0378">Hydrolase</keyword>
<evidence type="ECO:0008006" key="4">
    <source>
        <dbReference type="Google" id="ProtNLM"/>
    </source>
</evidence>
<dbReference type="Proteomes" id="UP000593578">
    <property type="component" value="Unassembled WGS sequence"/>
</dbReference>
<reference evidence="2 3" key="1">
    <citation type="journal article" date="2019" name="Genome Biol. Evol.">
        <title>Insights into the evolution of the New World diploid cottons (Gossypium, subgenus Houzingenia) based on genome sequencing.</title>
        <authorList>
            <person name="Grover C.E."/>
            <person name="Arick M.A. 2nd"/>
            <person name="Thrash A."/>
            <person name="Conover J.L."/>
            <person name="Sanders W.S."/>
            <person name="Peterson D.G."/>
            <person name="Frelichowski J.E."/>
            <person name="Scheffler J.A."/>
            <person name="Scheffler B.E."/>
            <person name="Wendel J.F."/>
        </authorList>
    </citation>
    <scope>NUCLEOTIDE SEQUENCE [LARGE SCALE GENOMIC DNA]</scope>
    <source>
        <strain evidence="2">8</strain>
        <tissue evidence="2">Leaf</tissue>
    </source>
</reference>
<organism evidence="2 3">
    <name type="scientific">Gossypium raimondii</name>
    <name type="common">Peruvian cotton</name>
    <name type="synonym">Gossypium klotzschianum subsp. raimondii</name>
    <dbReference type="NCBI Taxonomy" id="29730"/>
    <lineage>
        <taxon>Eukaryota</taxon>
        <taxon>Viridiplantae</taxon>
        <taxon>Streptophyta</taxon>
        <taxon>Embryophyta</taxon>
        <taxon>Tracheophyta</taxon>
        <taxon>Spermatophyta</taxon>
        <taxon>Magnoliopsida</taxon>
        <taxon>eudicotyledons</taxon>
        <taxon>Gunneridae</taxon>
        <taxon>Pentapetalae</taxon>
        <taxon>rosids</taxon>
        <taxon>malvids</taxon>
        <taxon>Malvales</taxon>
        <taxon>Malvaceae</taxon>
        <taxon>Malvoideae</taxon>
        <taxon>Gossypium</taxon>
    </lineage>
</organism>
<evidence type="ECO:0000256" key="1">
    <source>
        <dbReference type="ARBA" id="ARBA00022801"/>
    </source>
</evidence>
<accession>A0A7J8PS13</accession>
<gene>
    <name evidence="2" type="ORF">Gorai_009062</name>
</gene>
<dbReference type="PANTHER" id="PTHR10992:SF1083">
    <property type="entry name" value="METHYLESTERASE 1"/>
    <property type="match status" value="1"/>
</dbReference>
<dbReference type="GO" id="GO:0080032">
    <property type="term" value="F:methyl jasmonate esterase activity"/>
    <property type="evidence" value="ECO:0007669"/>
    <property type="project" value="TreeGrafter"/>
</dbReference>
<dbReference type="GO" id="GO:0080030">
    <property type="term" value="F:methyl indole-3-acetate esterase activity"/>
    <property type="evidence" value="ECO:0007669"/>
    <property type="project" value="TreeGrafter"/>
</dbReference>
<dbReference type="PANTHER" id="PTHR10992">
    <property type="entry name" value="METHYLESTERASE FAMILY MEMBER"/>
    <property type="match status" value="1"/>
</dbReference>
<evidence type="ECO:0000313" key="3">
    <source>
        <dbReference type="Proteomes" id="UP000593578"/>
    </source>
</evidence>